<sequence length="794" mass="87697">MMKKTIQFVPIIAIAMAGTMSSCVDSGKDLYDPSYETPNPMGDGFAAPDDIDWNMITTKNVSVEVKDEEGGLFAYLVEIYAEDPLTNESASVLAARTANKENNFKFTTAVSLLPTQKGIYVKQTDPRGREQVYQFDVPENSDNITCKLYYAGSTAQNRALMSRAAATRGLSFEKPDYYSIPANAKEVTEMSGTTLLRDASYKITSDYAGTFKFDGYDGEIATKVYVDAKWTIPATFQFQNGIEIIVMNNAKIEASGTMTFIRNSMLTIMEKGEVNAEDISFTNGAPAALRNWGALTVANTMTLHSGATLYNKGTITSKNISINSNTKIVNDNKISLEGELNLPSNFSLENNGEIYGEKLIANSDAVATNNNIMKFTTISLTNTTVNNACSMEATTSFYANGATFNFTQGYLKAPKMEFVNGTVNLSDGSMLDATTSISIPPGYAKFYGKGENTSMIKSPVITGQGFTYDGNLVIECDSHVEKNQWWENFHVLNGAYFTKMGDSKVIIDVCTGIKNGGNEGGDPEDPKFPIIMDDNRNYAYLFEDQWPLYGDYDMNDLVLIIKERKISINKSNKAEEFTLSLDLSAAGATKSIGAAIMLDGVPASAITQPVEFSDNSLFKGFNVNSNLIENGQDYAVIPLFDDAHKALGRDRYEQINTIAGHSANTSPKNISFTIKFSNPISVDELNINKLNVFIFVEGNRNQRKEIHIVGYQPTKLANTDLFGGNNDDSSTSRKRYYISKDNLAWGIMVPTDFKWPLEYVNIKSAYSLFESWVTSGGTKNEEWWKTFDSSRVYK</sequence>
<dbReference type="RefSeq" id="WP_004303725.1">
    <property type="nucleotide sequence ID" value="NZ_CAAKNR010000001.1"/>
</dbReference>
<dbReference type="EMBL" id="VWFP01000016">
    <property type="protein sequence ID" value="KAA4625114.1"/>
    <property type="molecule type" value="Genomic_DNA"/>
</dbReference>
<dbReference type="EMBL" id="QSBI01000042">
    <property type="protein sequence ID" value="RGX06176.1"/>
    <property type="molecule type" value="Genomic_DNA"/>
</dbReference>
<dbReference type="STRING" id="28116.Bovatus_01224"/>
<evidence type="ECO:0000313" key="12">
    <source>
        <dbReference type="Proteomes" id="UP000424805"/>
    </source>
</evidence>
<dbReference type="Proteomes" id="UP001219389">
    <property type="component" value="Unassembled WGS sequence"/>
</dbReference>
<evidence type="ECO:0000313" key="8">
    <source>
        <dbReference type="EMBL" id="RGX06176.1"/>
    </source>
</evidence>
<dbReference type="Proteomes" id="UP000424805">
    <property type="component" value="Unassembled WGS sequence"/>
</dbReference>
<accession>A0A139LKU7</accession>
<dbReference type="EMBL" id="JAQNZF010000008">
    <property type="protein sequence ID" value="MDC2742114.1"/>
    <property type="molecule type" value="Genomic_DNA"/>
</dbReference>
<evidence type="ECO:0000313" key="7">
    <source>
        <dbReference type="EMBL" id="MDC2742114.1"/>
    </source>
</evidence>
<feature type="domain" description="DUF4842" evidence="1">
    <location>
        <begin position="573"/>
        <end position="784"/>
    </location>
</feature>
<dbReference type="Proteomes" id="UP000286031">
    <property type="component" value="Unassembled WGS sequence"/>
</dbReference>
<dbReference type="PROSITE" id="PS51257">
    <property type="entry name" value="PROKAR_LIPOPROTEIN"/>
    <property type="match status" value="1"/>
</dbReference>
<gene>
    <name evidence="8" type="ORF">DWV35_22930</name>
    <name evidence="4" type="ORF">F3B85_07925</name>
    <name evidence="5" type="ORF">F3B90_16015</name>
    <name evidence="6" type="ORF">F3B98_20355</name>
    <name evidence="3" type="ORF">F3D71_00755</name>
    <name evidence="2" type="ORF">F3F25_09840</name>
    <name evidence="7" type="ORF">PO382_07730</name>
</gene>
<dbReference type="Proteomes" id="UP000435985">
    <property type="component" value="Unassembled WGS sequence"/>
</dbReference>
<reference evidence="8 9" key="1">
    <citation type="submission" date="2018-08" db="EMBL/GenBank/DDBJ databases">
        <title>A genome reference for cultivated species of the human gut microbiota.</title>
        <authorList>
            <person name="Zou Y."/>
            <person name="Xue W."/>
            <person name="Luo G."/>
        </authorList>
    </citation>
    <scope>NUCLEOTIDE SEQUENCE [LARGE SCALE GENOMIC DNA]</scope>
    <source>
        <strain evidence="8 9">AF04-46</strain>
    </source>
</reference>
<evidence type="ECO:0000313" key="10">
    <source>
        <dbReference type="Proteomes" id="UP000323717"/>
    </source>
</evidence>
<evidence type="ECO:0000313" key="13">
    <source>
        <dbReference type="Proteomes" id="UP000435985"/>
    </source>
</evidence>
<evidence type="ECO:0000259" key="1">
    <source>
        <dbReference type="Pfam" id="PF16130"/>
    </source>
</evidence>
<evidence type="ECO:0000313" key="11">
    <source>
        <dbReference type="Proteomes" id="UP000365824"/>
    </source>
</evidence>
<evidence type="ECO:0000313" key="14">
    <source>
        <dbReference type="Proteomes" id="UP000478493"/>
    </source>
</evidence>
<reference evidence="7" key="3">
    <citation type="submission" date="2022-10" db="EMBL/GenBank/DDBJ databases">
        <title>Human gut microbiome strain richness.</title>
        <authorList>
            <person name="Chen-Liaw A."/>
        </authorList>
    </citation>
    <scope>NUCLEOTIDE SEQUENCE</scope>
    <source>
        <strain evidence="7">BSD2780120875st1_E1_BSD2780120875_150330</strain>
    </source>
</reference>
<evidence type="ECO:0000313" key="5">
    <source>
        <dbReference type="EMBL" id="KAA4625114.1"/>
    </source>
</evidence>
<evidence type="ECO:0000313" key="9">
    <source>
        <dbReference type="Proteomes" id="UP000286031"/>
    </source>
</evidence>
<protein>
    <submittedName>
        <fullName evidence="3">LruC domain-containing protein</fullName>
    </submittedName>
</protein>
<evidence type="ECO:0000313" key="6">
    <source>
        <dbReference type="EMBL" id="KAA4662113.1"/>
    </source>
</evidence>
<evidence type="ECO:0000313" key="3">
    <source>
        <dbReference type="EMBL" id="KAA3954872.1"/>
    </source>
</evidence>
<dbReference type="EMBL" id="VWLB01000013">
    <property type="protein sequence ID" value="KAA3929124.1"/>
    <property type="molecule type" value="Genomic_DNA"/>
</dbReference>
<dbReference type="Proteomes" id="UP000365824">
    <property type="component" value="Unassembled WGS sequence"/>
</dbReference>
<dbReference type="EMBL" id="VWGP01000004">
    <property type="protein sequence ID" value="KAA4539903.1"/>
    <property type="molecule type" value="Genomic_DNA"/>
</dbReference>
<evidence type="ECO:0000313" key="4">
    <source>
        <dbReference type="EMBL" id="KAA4539903.1"/>
    </source>
</evidence>
<dbReference type="InterPro" id="IPR032295">
    <property type="entry name" value="DUF4842"/>
</dbReference>
<dbReference type="AlphaFoldDB" id="A0A139LKU7"/>
<evidence type="ECO:0000313" key="2">
    <source>
        <dbReference type="EMBL" id="KAA3929124.1"/>
    </source>
</evidence>
<dbReference type="Proteomes" id="UP000478493">
    <property type="component" value="Unassembled WGS sequence"/>
</dbReference>
<dbReference type="InterPro" id="IPR031025">
    <property type="entry name" value="LruC_dom"/>
</dbReference>
<dbReference type="EMBL" id="VWFO01000031">
    <property type="protein sequence ID" value="KAA4662113.1"/>
    <property type="molecule type" value="Genomic_DNA"/>
</dbReference>
<dbReference type="EMBL" id="VWLE01000003">
    <property type="protein sequence ID" value="KAA3954872.1"/>
    <property type="molecule type" value="Genomic_DNA"/>
</dbReference>
<dbReference type="Proteomes" id="UP000323717">
    <property type="component" value="Unassembled WGS sequence"/>
</dbReference>
<reference evidence="10 11" key="2">
    <citation type="journal article" date="2019" name="Nat. Med.">
        <title>A library of human gut bacterial isolates paired with longitudinal multiomics data enables mechanistic microbiome research.</title>
        <authorList>
            <person name="Poyet M."/>
            <person name="Groussin M."/>
            <person name="Gibbons S.M."/>
            <person name="Avila-Pacheco J."/>
            <person name="Jiang X."/>
            <person name="Kearney S.M."/>
            <person name="Perrotta A.R."/>
            <person name="Berdy B."/>
            <person name="Zhao S."/>
            <person name="Lieberman T.D."/>
            <person name="Swanson P.K."/>
            <person name="Smith M."/>
            <person name="Roesemann S."/>
            <person name="Alexander J.E."/>
            <person name="Rich S.A."/>
            <person name="Livny J."/>
            <person name="Vlamakis H."/>
            <person name="Clish C."/>
            <person name="Bullock K."/>
            <person name="Deik A."/>
            <person name="Scott J."/>
            <person name="Pierce K.A."/>
            <person name="Xavier R.J."/>
            <person name="Alm E.J."/>
        </authorList>
    </citation>
    <scope>NUCLEOTIDE SEQUENCE [LARGE SCALE GENOMIC DNA]</scope>
    <source>
        <strain evidence="6 13">BIOML-A14</strain>
        <strain evidence="5 12">BIOML-A15</strain>
        <strain evidence="2 11">BIOML-A160</strain>
        <strain evidence="3 10">BIOML-A163</strain>
        <strain evidence="4 14">BIOML-A41</strain>
    </source>
</reference>
<name>A0A139LKU7_BACOV</name>
<dbReference type="NCBIfam" id="TIGR04456">
    <property type="entry name" value="LruC_dom"/>
    <property type="match status" value="1"/>
</dbReference>
<comment type="caution">
    <text evidence="3">The sequence shown here is derived from an EMBL/GenBank/DDBJ whole genome shotgun (WGS) entry which is preliminary data.</text>
</comment>
<proteinExistence type="predicted"/>
<dbReference type="Pfam" id="PF16130">
    <property type="entry name" value="DUF4842"/>
    <property type="match status" value="1"/>
</dbReference>
<organism evidence="3 10">
    <name type="scientific">Bacteroides ovatus</name>
    <dbReference type="NCBI Taxonomy" id="28116"/>
    <lineage>
        <taxon>Bacteria</taxon>
        <taxon>Pseudomonadati</taxon>
        <taxon>Bacteroidota</taxon>
        <taxon>Bacteroidia</taxon>
        <taxon>Bacteroidales</taxon>
        <taxon>Bacteroidaceae</taxon>
        <taxon>Bacteroides</taxon>
    </lineage>
</organism>